<feature type="domain" description="Cation/H+ exchanger transmembrane" evidence="9">
    <location>
        <begin position="17"/>
        <end position="384"/>
    </location>
</feature>
<dbReference type="AlphaFoldDB" id="A0AAF1KLY4"/>
<feature type="compositionally biased region" description="Pro residues" evidence="7">
    <location>
        <begin position="402"/>
        <end position="412"/>
    </location>
</feature>
<dbReference type="Pfam" id="PF02254">
    <property type="entry name" value="TrkA_N"/>
    <property type="match status" value="1"/>
</dbReference>
<dbReference type="Gene3D" id="1.20.1530.20">
    <property type="match status" value="1"/>
</dbReference>
<dbReference type="GO" id="GO:0016020">
    <property type="term" value="C:membrane"/>
    <property type="evidence" value="ECO:0007669"/>
    <property type="project" value="UniProtKB-SubCell"/>
</dbReference>
<evidence type="ECO:0000259" key="10">
    <source>
        <dbReference type="Pfam" id="PF02254"/>
    </source>
</evidence>
<feature type="transmembrane region" description="Helical" evidence="8">
    <location>
        <begin position="185"/>
        <end position="205"/>
    </location>
</feature>
<keyword evidence="4 8" id="KW-0812">Transmembrane</keyword>
<feature type="transmembrane region" description="Helical" evidence="8">
    <location>
        <begin position="117"/>
        <end position="137"/>
    </location>
</feature>
<evidence type="ECO:0000259" key="9">
    <source>
        <dbReference type="Pfam" id="PF00999"/>
    </source>
</evidence>
<dbReference type="RefSeq" id="WP_211874219.1">
    <property type="nucleotide sequence ID" value="NZ_JAAEDH010000009.1"/>
</dbReference>
<keyword evidence="3" id="KW-0813">Transport</keyword>
<dbReference type="InterPro" id="IPR003148">
    <property type="entry name" value="RCK_N"/>
</dbReference>
<feature type="region of interest" description="Disordered" evidence="7">
    <location>
        <begin position="398"/>
        <end position="429"/>
    </location>
</feature>
<feature type="transmembrane region" description="Helical" evidence="8">
    <location>
        <begin position="368"/>
        <end position="387"/>
    </location>
</feature>
<evidence type="ECO:0000256" key="2">
    <source>
        <dbReference type="ARBA" id="ARBA00005551"/>
    </source>
</evidence>
<evidence type="ECO:0000256" key="7">
    <source>
        <dbReference type="SAM" id="MobiDB-lite"/>
    </source>
</evidence>
<dbReference type="EMBL" id="JAAEDH010000009">
    <property type="protein sequence ID" value="MBR0655391.1"/>
    <property type="molecule type" value="Genomic_DNA"/>
</dbReference>
<dbReference type="SUPFAM" id="SSF51735">
    <property type="entry name" value="NAD(P)-binding Rossmann-fold domains"/>
    <property type="match status" value="1"/>
</dbReference>
<evidence type="ECO:0000256" key="4">
    <source>
        <dbReference type="ARBA" id="ARBA00022692"/>
    </source>
</evidence>
<dbReference type="GO" id="GO:0006813">
    <property type="term" value="P:potassium ion transport"/>
    <property type="evidence" value="ECO:0007669"/>
    <property type="project" value="InterPro"/>
</dbReference>
<dbReference type="Gene3D" id="3.40.50.720">
    <property type="entry name" value="NAD(P)-binding Rossmann-like Domain"/>
    <property type="match status" value="1"/>
</dbReference>
<dbReference type="InterPro" id="IPR036291">
    <property type="entry name" value="NAD(P)-bd_dom_sf"/>
</dbReference>
<feature type="transmembrane region" description="Helical" evidence="8">
    <location>
        <begin position="58"/>
        <end position="77"/>
    </location>
</feature>
<evidence type="ECO:0000256" key="3">
    <source>
        <dbReference type="ARBA" id="ARBA00022448"/>
    </source>
</evidence>
<dbReference type="GO" id="GO:1902600">
    <property type="term" value="P:proton transmembrane transport"/>
    <property type="evidence" value="ECO:0007669"/>
    <property type="project" value="InterPro"/>
</dbReference>
<reference evidence="11" key="1">
    <citation type="submission" date="2020-01" db="EMBL/GenBank/DDBJ databases">
        <authorList>
            <person name="Rat A."/>
        </authorList>
    </citation>
    <scope>NUCLEOTIDE SEQUENCE</scope>
    <source>
        <strain evidence="11">LMG 28251</strain>
    </source>
</reference>
<feature type="transmembrane region" description="Helical" evidence="8">
    <location>
        <begin position="6"/>
        <end position="22"/>
    </location>
</feature>
<dbReference type="Proteomes" id="UP001196068">
    <property type="component" value="Unassembled WGS sequence"/>
</dbReference>
<proteinExistence type="inferred from homology"/>
<gene>
    <name evidence="11" type="ORF">GXW79_09875</name>
</gene>
<name>A0AAF1KLY4_9PROT</name>
<evidence type="ECO:0000256" key="8">
    <source>
        <dbReference type="SAM" id="Phobius"/>
    </source>
</evidence>
<comment type="subcellular location">
    <subcellularLocation>
        <location evidence="1">Membrane</location>
        <topology evidence="1">Multi-pass membrane protein</topology>
    </subcellularLocation>
</comment>
<keyword evidence="6 8" id="KW-0472">Membrane</keyword>
<evidence type="ECO:0000313" key="12">
    <source>
        <dbReference type="Proteomes" id="UP001196068"/>
    </source>
</evidence>
<feature type="transmembrane region" description="Helical" evidence="8">
    <location>
        <begin position="34"/>
        <end position="52"/>
    </location>
</feature>
<evidence type="ECO:0000313" key="11">
    <source>
        <dbReference type="EMBL" id="MBR0655391.1"/>
    </source>
</evidence>
<evidence type="ECO:0000256" key="1">
    <source>
        <dbReference type="ARBA" id="ARBA00004141"/>
    </source>
</evidence>
<comment type="caution">
    <text evidence="11">The sequence shown here is derived from an EMBL/GenBank/DDBJ whole genome shotgun (WGS) entry which is preliminary data.</text>
</comment>
<dbReference type="GO" id="GO:0015297">
    <property type="term" value="F:antiporter activity"/>
    <property type="evidence" value="ECO:0007669"/>
    <property type="project" value="InterPro"/>
</dbReference>
<feature type="domain" description="RCK N-terminal" evidence="10">
    <location>
        <begin position="434"/>
        <end position="547"/>
    </location>
</feature>
<feature type="transmembrane region" description="Helical" evidence="8">
    <location>
        <begin position="305"/>
        <end position="323"/>
    </location>
</feature>
<accession>A0AAF1KLY4</accession>
<dbReference type="NCBIfam" id="NF007950">
    <property type="entry name" value="PRK10669.1"/>
    <property type="match status" value="1"/>
</dbReference>
<reference evidence="11" key="2">
    <citation type="journal article" date="2021" name="Syst. Appl. Microbiol.">
        <title>Roseomonas hellenica sp. nov., isolated from roots of wild-growing Alkanna tinctoria.</title>
        <authorList>
            <person name="Rat A."/>
            <person name="Naranjo H.D."/>
            <person name="Lebbe L."/>
            <person name="Cnockaert M."/>
            <person name="Krigas N."/>
            <person name="Grigoriadou K."/>
            <person name="Maloupa E."/>
            <person name="Willems A."/>
        </authorList>
    </citation>
    <scope>NUCLEOTIDE SEQUENCE</scope>
    <source>
        <strain evidence="11">LMG 28251</strain>
    </source>
</reference>
<dbReference type="PANTHER" id="PTHR42751">
    <property type="entry name" value="SODIUM/HYDROGEN EXCHANGER FAMILY/TRKA DOMAIN PROTEIN"/>
    <property type="match status" value="1"/>
</dbReference>
<evidence type="ECO:0000256" key="6">
    <source>
        <dbReference type="ARBA" id="ARBA00023136"/>
    </source>
</evidence>
<comment type="similarity">
    <text evidence="2">Belongs to the monovalent cation:proton antiporter 2 (CPA2) transporter (TC 2.A.37) family.</text>
</comment>
<feature type="transmembrane region" description="Helical" evidence="8">
    <location>
        <begin position="335"/>
        <end position="361"/>
    </location>
</feature>
<keyword evidence="12" id="KW-1185">Reference proteome</keyword>
<feature type="transmembrane region" description="Helical" evidence="8">
    <location>
        <begin position="275"/>
        <end position="293"/>
    </location>
</feature>
<feature type="transmembrane region" description="Helical" evidence="8">
    <location>
        <begin position="149"/>
        <end position="173"/>
    </location>
</feature>
<organism evidence="11 12">
    <name type="scientific">Plastoroseomonas arctica</name>
    <dbReference type="NCBI Taxonomy" id="1509237"/>
    <lineage>
        <taxon>Bacteria</taxon>
        <taxon>Pseudomonadati</taxon>
        <taxon>Pseudomonadota</taxon>
        <taxon>Alphaproteobacteria</taxon>
        <taxon>Acetobacterales</taxon>
        <taxon>Acetobacteraceae</taxon>
        <taxon>Plastoroseomonas</taxon>
    </lineage>
</organism>
<keyword evidence="5 8" id="KW-1133">Transmembrane helix</keyword>
<evidence type="ECO:0000256" key="5">
    <source>
        <dbReference type="ARBA" id="ARBA00022989"/>
    </source>
</evidence>
<dbReference type="Pfam" id="PF00999">
    <property type="entry name" value="Na_H_Exchanger"/>
    <property type="match status" value="1"/>
</dbReference>
<dbReference type="InterPro" id="IPR038770">
    <property type="entry name" value="Na+/solute_symporter_sf"/>
</dbReference>
<feature type="transmembrane region" description="Helical" evidence="8">
    <location>
        <begin position="89"/>
        <end position="111"/>
    </location>
</feature>
<dbReference type="PANTHER" id="PTHR42751:SF1">
    <property type="entry name" value="CATION_PROTON ANTIPORTER YBAL-RELATED"/>
    <property type="match status" value="1"/>
</dbReference>
<sequence length="565" mass="57171">MPDHQTPLIATIAVGLMLAFLFGRVAHRVKLSPLVGYLLAGVAIGPYTPGFVADASLAGELAEIGVILLMFAVGLHFSPRELLAVKGIAIPGALVQIAAATLLGMGLAWLFGWGIGAGIVFGLALSVASTVVLLRALQDKRIAETARGHIAIGWLIVEDIAMVLALVLLPAFAGASAGGAAFGDIALTVAITLAKVAAFMALMMLAGRRVIPWIMHDAAHTGSRELFRLAVYAVALGVAFGAAKLFGVSFALGAFFAGMVMGESRLSQRAAEEALPLRDAFAVLFFVSVGMLFDPSIMIRAPLAVGATVAIIVVGKSAAAYGITRALGHPHGTALTISASLAQIGEFSFILAGLGVALGVLPTEARDLILAGAILSILLNPFIFAAAERMRSASAPIALPTPASPAPPATPEPDPEAEAPGGPPPATLLDGHTVLVGHGRIGAIVAAGLRRHGRAPLVFDESEDALAAARAAGLVTIAGNAANPDILAAGRLGAAVALYVTIADPFEAGQVVEQARAANAGLPIIALAAQDAAIAHLDGLGATRVVMGEDEIAEAMLAAGQPAAA</sequence>
<feature type="transmembrane region" description="Helical" evidence="8">
    <location>
        <begin position="226"/>
        <end position="255"/>
    </location>
</feature>
<dbReference type="InterPro" id="IPR006153">
    <property type="entry name" value="Cation/H_exchanger_TM"/>
</dbReference>
<protein>
    <submittedName>
        <fullName evidence="11">Kef family K(+) transporter</fullName>
    </submittedName>
</protein>